<gene>
    <name evidence="4" type="ORF">HX882_23665</name>
</gene>
<reference evidence="4 5" key="1">
    <citation type="submission" date="2020-04" db="EMBL/GenBank/DDBJ databases">
        <title>Molecular characterization of pseudomonads from Agaricus bisporus reveal novel blotch 2 pathogens in Western Europe.</title>
        <authorList>
            <person name="Taparia T."/>
            <person name="Krijger M."/>
            <person name="Haynes E."/>
            <person name="Elpinstone J.G."/>
            <person name="Noble R."/>
            <person name="Van Der Wolf J."/>
        </authorList>
    </citation>
    <scope>NUCLEOTIDE SEQUENCE [LARGE SCALE GENOMIC DNA]</scope>
    <source>
        <strain evidence="4 5">H7001</strain>
    </source>
</reference>
<comment type="caution">
    <text evidence="4">The sequence shown here is derived from an EMBL/GenBank/DDBJ whole genome shotgun (WGS) entry which is preliminary data.</text>
</comment>
<dbReference type="CDD" id="cd00051">
    <property type="entry name" value="EFh"/>
    <property type="match status" value="1"/>
</dbReference>
<dbReference type="InterPro" id="IPR002048">
    <property type="entry name" value="EF_hand_dom"/>
</dbReference>
<evidence type="ECO:0000256" key="2">
    <source>
        <dbReference type="ARBA" id="ARBA00022737"/>
    </source>
</evidence>
<dbReference type="Pfam" id="PF13202">
    <property type="entry name" value="EF-hand_5"/>
    <property type="match status" value="1"/>
</dbReference>
<organism evidence="4 5">
    <name type="scientific">Pseudomonas gingeri</name>
    <dbReference type="NCBI Taxonomy" id="117681"/>
    <lineage>
        <taxon>Bacteria</taxon>
        <taxon>Pseudomonadati</taxon>
        <taxon>Pseudomonadota</taxon>
        <taxon>Gammaproteobacteria</taxon>
        <taxon>Pseudomonadales</taxon>
        <taxon>Pseudomonadaceae</taxon>
        <taxon>Pseudomonas</taxon>
    </lineage>
</organism>
<sequence>MSTFLERKLARRFRTYDLDNDGFIQREDFDLGITRLAAAFNHSQQSPALKRLRTLSLNLWTHLAGLADSDGDGRISEAEYRRAFAAGLLESPETFQQSYRPYLDALMEVIDTDQDGQISRDEYVRWTGALMNLAEPDAREAFARLDTDCDGLIGRTQLLDAIQAYYFDDRPRSTGTWLLGPLEAD</sequence>
<dbReference type="PANTHER" id="PTHR10827">
    <property type="entry name" value="RETICULOCALBIN"/>
    <property type="match status" value="1"/>
</dbReference>
<dbReference type="InterPro" id="IPR018247">
    <property type="entry name" value="EF_Hand_1_Ca_BS"/>
</dbReference>
<evidence type="ECO:0000256" key="1">
    <source>
        <dbReference type="ARBA" id="ARBA00022723"/>
    </source>
</evidence>
<keyword evidence="2" id="KW-0677">Repeat</keyword>
<dbReference type="SMART" id="SM00054">
    <property type="entry name" value="EFh"/>
    <property type="match status" value="4"/>
</dbReference>
<feature type="domain" description="EF-hand" evidence="3">
    <location>
        <begin position="133"/>
        <end position="168"/>
    </location>
</feature>
<feature type="domain" description="EF-hand" evidence="3">
    <location>
        <begin position="98"/>
        <end position="132"/>
    </location>
</feature>
<proteinExistence type="predicted"/>
<keyword evidence="1" id="KW-0479">Metal-binding</keyword>
<dbReference type="PANTHER" id="PTHR10827:SF98">
    <property type="entry name" value="45 KDA CALCIUM-BINDING PROTEIN"/>
    <property type="match status" value="1"/>
</dbReference>
<dbReference type="PROSITE" id="PS50222">
    <property type="entry name" value="EF_HAND_2"/>
    <property type="match status" value="4"/>
</dbReference>
<name>A0A7Y8C505_9PSED</name>
<evidence type="ECO:0000313" key="4">
    <source>
        <dbReference type="EMBL" id="NWB98896.1"/>
    </source>
</evidence>
<evidence type="ECO:0000259" key="3">
    <source>
        <dbReference type="PROSITE" id="PS50222"/>
    </source>
</evidence>
<dbReference type="Pfam" id="PF13499">
    <property type="entry name" value="EF-hand_7"/>
    <property type="match status" value="1"/>
</dbReference>
<dbReference type="InterPro" id="IPR011992">
    <property type="entry name" value="EF-hand-dom_pair"/>
</dbReference>
<dbReference type="AlphaFoldDB" id="A0A7Y8C505"/>
<dbReference type="Proteomes" id="UP000539985">
    <property type="component" value="Unassembled WGS sequence"/>
</dbReference>
<dbReference type="RefSeq" id="WP_177104601.1">
    <property type="nucleotide sequence ID" value="NZ_JACAQB010000018.1"/>
</dbReference>
<evidence type="ECO:0000313" key="5">
    <source>
        <dbReference type="Proteomes" id="UP000539985"/>
    </source>
</evidence>
<dbReference type="EMBL" id="JACAQB010000018">
    <property type="protein sequence ID" value="NWB98896.1"/>
    <property type="molecule type" value="Genomic_DNA"/>
</dbReference>
<dbReference type="PROSITE" id="PS00018">
    <property type="entry name" value="EF_HAND_1"/>
    <property type="match status" value="2"/>
</dbReference>
<protein>
    <submittedName>
        <fullName evidence="4">EF-hand domain-containing protein</fullName>
    </submittedName>
</protein>
<dbReference type="Gene3D" id="1.10.238.10">
    <property type="entry name" value="EF-hand"/>
    <property type="match status" value="1"/>
</dbReference>
<feature type="domain" description="EF-hand" evidence="3">
    <location>
        <begin position="66"/>
        <end position="90"/>
    </location>
</feature>
<dbReference type="SUPFAM" id="SSF47473">
    <property type="entry name" value="EF-hand"/>
    <property type="match status" value="1"/>
</dbReference>
<dbReference type="GO" id="GO:0005509">
    <property type="term" value="F:calcium ion binding"/>
    <property type="evidence" value="ECO:0007669"/>
    <property type="project" value="InterPro"/>
</dbReference>
<accession>A0A7Y8C505</accession>
<feature type="domain" description="EF-hand" evidence="3">
    <location>
        <begin position="4"/>
        <end position="39"/>
    </location>
</feature>